<evidence type="ECO:0000313" key="2">
    <source>
        <dbReference type="Proteomes" id="UP000799778"/>
    </source>
</evidence>
<dbReference type="GeneID" id="54283904"/>
<protein>
    <submittedName>
        <fullName evidence="1">Uncharacterized protein</fullName>
    </submittedName>
</protein>
<sequence length="94" mass="10973">MSIDPSTHPSSHPFTHYISRYVRPSIHPFPKPKSSSCVFCRRRRRRRVLRSSPRYGCWTAAFASFLPVPAPPTQHRDTYVPNVPFPLYFNVFLP</sequence>
<dbReference type="RefSeq" id="XP_033389294.1">
    <property type="nucleotide sequence ID" value="XM_033526507.1"/>
</dbReference>
<organism evidence="1 2">
    <name type="scientific">Aaosphaeria arxii CBS 175.79</name>
    <dbReference type="NCBI Taxonomy" id="1450172"/>
    <lineage>
        <taxon>Eukaryota</taxon>
        <taxon>Fungi</taxon>
        <taxon>Dikarya</taxon>
        <taxon>Ascomycota</taxon>
        <taxon>Pezizomycotina</taxon>
        <taxon>Dothideomycetes</taxon>
        <taxon>Pleosporomycetidae</taxon>
        <taxon>Pleosporales</taxon>
        <taxon>Pleosporales incertae sedis</taxon>
        <taxon>Aaosphaeria</taxon>
    </lineage>
</organism>
<keyword evidence="2" id="KW-1185">Reference proteome</keyword>
<accession>A0A6A5Y5X3</accession>
<dbReference type="Proteomes" id="UP000799778">
    <property type="component" value="Unassembled WGS sequence"/>
</dbReference>
<gene>
    <name evidence="1" type="ORF">BU24DRAFT_416623</name>
</gene>
<name>A0A6A5Y5X3_9PLEO</name>
<dbReference type="AlphaFoldDB" id="A0A6A5Y5X3"/>
<reference evidence="1" key="1">
    <citation type="journal article" date="2020" name="Stud. Mycol.">
        <title>101 Dothideomycetes genomes: a test case for predicting lifestyles and emergence of pathogens.</title>
        <authorList>
            <person name="Haridas S."/>
            <person name="Albert R."/>
            <person name="Binder M."/>
            <person name="Bloem J."/>
            <person name="Labutti K."/>
            <person name="Salamov A."/>
            <person name="Andreopoulos B."/>
            <person name="Baker S."/>
            <person name="Barry K."/>
            <person name="Bills G."/>
            <person name="Bluhm B."/>
            <person name="Cannon C."/>
            <person name="Castanera R."/>
            <person name="Culley D."/>
            <person name="Daum C."/>
            <person name="Ezra D."/>
            <person name="Gonzalez J."/>
            <person name="Henrissat B."/>
            <person name="Kuo A."/>
            <person name="Liang C."/>
            <person name="Lipzen A."/>
            <person name="Lutzoni F."/>
            <person name="Magnuson J."/>
            <person name="Mondo S."/>
            <person name="Nolan M."/>
            <person name="Ohm R."/>
            <person name="Pangilinan J."/>
            <person name="Park H.-J."/>
            <person name="Ramirez L."/>
            <person name="Alfaro M."/>
            <person name="Sun H."/>
            <person name="Tritt A."/>
            <person name="Yoshinaga Y."/>
            <person name="Zwiers L.-H."/>
            <person name="Turgeon B."/>
            <person name="Goodwin S."/>
            <person name="Spatafora J."/>
            <person name="Crous P."/>
            <person name="Grigoriev I."/>
        </authorList>
    </citation>
    <scope>NUCLEOTIDE SEQUENCE</scope>
    <source>
        <strain evidence="1">CBS 175.79</strain>
    </source>
</reference>
<dbReference type="EMBL" id="ML978066">
    <property type="protein sequence ID" value="KAF2020955.1"/>
    <property type="molecule type" value="Genomic_DNA"/>
</dbReference>
<evidence type="ECO:0000313" key="1">
    <source>
        <dbReference type="EMBL" id="KAF2020955.1"/>
    </source>
</evidence>
<proteinExistence type="predicted"/>